<dbReference type="GO" id="GO:0030020">
    <property type="term" value="F:extracellular matrix structural constituent conferring tensile strength"/>
    <property type="evidence" value="ECO:0007669"/>
    <property type="project" value="TreeGrafter"/>
</dbReference>
<sequence>MPGKQGVKRSGLENVISHSFPPLFLFFSSDAGNLHPLRESLVFRASLVKRVMQVFLVSLGNGVTRERKVNPVLEEVASRENQVSQDCQDKLDPRVNLVWKVPLDQGALLVYQDLQGLLALQGDIGLPGASGHDGEKGPRGKPGELGPVGPPGPEGPRGEGGVMGFSGPKGDKGDMGPSGSPGLDGPTGEKGVSGPPGPIGLPGPMGQKGELGEKGDKAELVYGPAGPPGPAGPVGPLGPPGLLGPKGEPGVGLRGDKGSHGLKGDKGDRGHLGLPAEKGDMGVAGPIGPQGIPVFLSPFPPPAPWPVSRGSVCRDGPGRPLYTPLTPGLLLLLLHPNVLAWGERGKKGNRGNKGDKGDQGAPGLDAPCPLPCGTSKHVPVSHAQSTWSGPIRVSEALKGRKVNRGCQAWTGWMPRVLWYAAVYPFPYSA</sequence>
<feature type="region of interest" description="Disordered" evidence="1">
    <location>
        <begin position="128"/>
        <end position="212"/>
    </location>
</feature>
<protein>
    <submittedName>
        <fullName evidence="2">Uncharacterized protein</fullName>
    </submittedName>
</protein>
<dbReference type="InterPro" id="IPR050149">
    <property type="entry name" value="Collagen_superfamily"/>
</dbReference>
<organism evidence="2 3">
    <name type="scientific">Triplophysa tibetana</name>
    <dbReference type="NCBI Taxonomy" id="1572043"/>
    <lineage>
        <taxon>Eukaryota</taxon>
        <taxon>Metazoa</taxon>
        <taxon>Chordata</taxon>
        <taxon>Craniata</taxon>
        <taxon>Vertebrata</taxon>
        <taxon>Euteleostomi</taxon>
        <taxon>Actinopterygii</taxon>
        <taxon>Neopterygii</taxon>
        <taxon>Teleostei</taxon>
        <taxon>Ostariophysi</taxon>
        <taxon>Cypriniformes</taxon>
        <taxon>Nemacheilidae</taxon>
        <taxon>Triplophysa</taxon>
    </lineage>
</organism>
<feature type="compositionally biased region" description="Basic and acidic residues" evidence="1">
    <location>
        <begin position="132"/>
        <end position="142"/>
    </location>
</feature>
<evidence type="ECO:0000313" key="3">
    <source>
        <dbReference type="Proteomes" id="UP000324632"/>
    </source>
</evidence>
<dbReference type="InterPro" id="IPR008160">
    <property type="entry name" value="Collagen"/>
</dbReference>
<dbReference type="GO" id="GO:0031012">
    <property type="term" value="C:extracellular matrix"/>
    <property type="evidence" value="ECO:0007669"/>
    <property type="project" value="TreeGrafter"/>
</dbReference>
<gene>
    <name evidence="2" type="ORF">E1301_Tti014525</name>
</gene>
<dbReference type="Proteomes" id="UP000324632">
    <property type="component" value="Chromosome 8"/>
</dbReference>
<evidence type="ECO:0000256" key="1">
    <source>
        <dbReference type="SAM" id="MobiDB-lite"/>
    </source>
</evidence>
<proteinExistence type="predicted"/>
<dbReference type="PANTHER" id="PTHR24023">
    <property type="entry name" value="COLLAGEN ALPHA"/>
    <property type="match status" value="1"/>
</dbReference>
<dbReference type="GO" id="GO:0030198">
    <property type="term" value="P:extracellular matrix organization"/>
    <property type="evidence" value="ECO:0007669"/>
    <property type="project" value="TreeGrafter"/>
</dbReference>
<dbReference type="GO" id="GO:0005615">
    <property type="term" value="C:extracellular space"/>
    <property type="evidence" value="ECO:0007669"/>
    <property type="project" value="TreeGrafter"/>
</dbReference>
<name>A0A5A9P6X0_9TELE</name>
<evidence type="ECO:0000313" key="2">
    <source>
        <dbReference type="EMBL" id="KAA0717698.1"/>
    </source>
</evidence>
<dbReference type="AlphaFoldDB" id="A0A5A9P6X0"/>
<keyword evidence="3" id="KW-1185">Reference proteome</keyword>
<dbReference type="EMBL" id="SOYY01000008">
    <property type="protein sequence ID" value="KAA0717698.1"/>
    <property type="molecule type" value="Genomic_DNA"/>
</dbReference>
<dbReference type="PANTHER" id="PTHR24023:SF861">
    <property type="entry name" value="ACETYLCHOLINESTERASE COLLAGENIC TAIL PEPTIDE"/>
    <property type="match status" value="1"/>
</dbReference>
<reference evidence="2 3" key="1">
    <citation type="journal article" date="2019" name="Mol. Ecol. Resour.">
        <title>Chromosome-level genome assembly of Triplophysa tibetana, a fish adapted to the harsh high-altitude environment of the Tibetan Plateau.</title>
        <authorList>
            <person name="Yang X."/>
            <person name="Liu H."/>
            <person name="Ma Z."/>
            <person name="Zou Y."/>
            <person name="Zou M."/>
            <person name="Mao Y."/>
            <person name="Li X."/>
            <person name="Wang H."/>
            <person name="Chen T."/>
            <person name="Wang W."/>
            <person name="Yang R."/>
        </authorList>
    </citation>
    <scope>NUCLEOTIDE SEQUENCE [LARGE SCALE GENOMIC DNA]</scope>
    <source>
        <strain evidence="2">TTIB1903HZAU</strain>
        <tissue evidence="2">Muscle</tissue>
    </source>
</reference>
<feature type="region of interest" description="Disordered" evidence="1">
    <location>
        <begin position="343"/>
        <end position="363"/>
    </location>
</feature>
<comment type="caution">
    <text evidence="2">The sequence shown here is derived from an EMBL/GenBank/DDBJ whole genome shotgun (WGS) entry which is preliminary data.</text>
</comment>
<dbReference type="Pfam" id="PF01391">
    <property type="entry name" value="Collagen"/>
    <property type="match status" value="2"/>
</dbReference>
<accession>A0A5A9P6X0</accession>